<sequence>MLRNPSRRTALGVALSLGKTVAQVTAQFAPVPALAPVVEAICVIMKLCQNVTQNRWVSVVCMPQNAACQLCDRCHRLGLALYQKAVAKENIAAAIVTVTDCFVQVENRMRQWTALNTVQAFLKQAEIAKDIEYCHNMLSDSLTAFELTSHVEIHDWQTQLKLDNEQDHRELVDFLTNIENAQTLTNNALEVQTSEIRQLMTMMQHLMGENIRAADRAHNGLSSNLYELQFKSHQLLPDFHLRRGEVVRIGQFPISGTSAMDIYEGLYLQREKVAIKVVRAINADEQSLRRFKRECEIWKELWKRDQGNHVLPFYGFCQEDGPFPYMVSPWMPNGTALNYVKQTDATIDYLRLVKGVALGIQVLHSMSPPVVHGDIKASNIVVDTFGSPLIADFGLSRIVEEVTGIPFSQSRGVSDSYRWFAPEVCIGQGVLSLSSDVYAYGMTVLELFTHLQPYNDIKHTTEVVIRSASGEQPSRPTSPRVLERGLNDELWALLGRCWVKQPSQRPTIQDVLEMFPQ</sequence>
<dbReference type="InterPro" id="IPR006311">
    <property type="entry name" value="TAT_signal"/>
</dbReference>
<organism evidence="6 7">
    <name type="scientific">Mycena pura</name>
    <dbReference type="NCBI Taxonomy" id="153505"/>
    <lineage>
        <taxon>Eukaryota</taxon>
        <taxon>Fungi</taxon>
        <taxon>Dikarya</taxon>
        <taxon>Basidiomycota</taxon>
        <taxon>Agaricomycotina</taxon>
        <taxon>Agaricomycetes</taxon>
        <taxon>Agaricomycetidae</taxon>
        <taxon>Agaricales</taxon>
        <taxon>Marasmiineae</taxon>
        <taxon>Mycenaceae</taxon>
        <taxon>Mycena</taxon>
    </lineage>
</organism>
<dbReference type="InterPro" id="IPR001245">
    <property type="entry name" value="Ser-Thr/Tyr_kinase_cat_dom"/>
</dbReference>
<evidence type="ECO:0000313" key="6">
    <source>
        <dbReference type="EMBL" id="KAJ7228860.1"/>
    </source>
</evidence>
<protein>
    <submittedName>
        <fullName evidence="6">Kinase-like domain-containing protein</fullName>
    </submittedName>
</protein>
<evidence type="ECO:0000259" key="5">
    <source>
        <dbReference type="PROSITE" id="PS50011"/>
    </source>
</evidence>
<evidence type="ECO:0000256" key="3">
    <source>
        <dbReference type="ARBA" id="ARBA00022777"/>
    </source>
</evidence>
<dbReference type="EMBL" id="JARJCW010000002">
    <property type="protein sequence ID" value="KAJ7228860.1"/>
    <property type="molecule type" value="Genomic_DNA"/>
</dbReference>
<accession>A0AAD6YU26</accession>
<dbReference type="Proteomes" id="UP001219525">
    <property type="component" value="Unassembled WGS sequence"/>
</dbReference>
<dbReference type="AlphaFoldDB" id="A0AAD6YU26"/>
<dbReference type="PROSITE" id="PS00108">
    <property type="entry name" value="PROTEIN_KINASE_ST"/>
    <property type="match status" value="1"/>
</dbReference>
<dbReference type="PROSITE" id="PS50011">
    <property type="entry name" value="PROTEIN_KINASE_DOM"/>
    <property type="match status" value="1"/>
</dbReference>
<comment type="caution">
    <text evidence="6">The sequence shown here is derived from an EMBL/GenBank/DDBJ whole genome shotgun (WGS) entry which is preliminary data.</text>
</comment>
<evidence type="ECO:0000256" key="4">
    <source>
        <dbReference type="ARBA" id="ARBA00022840"/>
    </source>
</evidence>
<evidence type="ECO:0000256" key="1">
    <source>
        <dbReference type="ARBA" id="ARBA00022679"/>
    </source>
</evidence>
<name>A0AAD6YU26_9AGAR</name>
<keyword evidence="2" id="KW-0547">Nucleotide-binding</keyword>
<proteinExistence type="predicted"/>
<dbReference type="InterPro" id="IPR059179">
    <property type="entry name" value="MLKL-like_MCAfunc"/>
</dbReference>
<dbReference type="PROSITE" id="PS51318">
    <property type="entry name" value="TAT"/>
    <property type="match status" value="1"/>
</dbReference>
<dbReference type="GO" id="GO:0005524">
    <property type="term" value="F:ATP binding"/>
    <property type="evidence" value="ECO:0007669"/>
    <property type="project" value="UniProtKB-KW"/>
</dbReference>
<dbReference type="SUPFAM" id="SSF56112">
    <property type="entry name" value="Protein kinase-like (PK-like)"/>
    <property type="match status" value="1"/>
</dbReference>
<keyword evidence="3 6" id="KW-0418">Kinase</keyword>
<dbReference type="InterPro" id="IPR011009">
    <property type="entry name" value="Kinase-like_dom_sf"/>
</dbReference>
<keyword evidence="7" id="KW-1185">Reference proteome</keyword>
<dbReference type="InterPro" id="IPR000719">
    <property type="entry name" value="Prot_kinase_dom"/>
</dbReference>
<gene>
    <name evidence="6" type="ORF">GGX14DRAFT_547758</name>
</gene>
<dbReference type="PANTHER" id="PTHR44329:SF288">
    <property type="entry name" value="MITOGEN-ACTIVATED PROTEIN KINASE KINASE KINASE 20"/>
    <property type="match status" value="1"/>
</dbReference>
<keyword evidence="1" id="KW-0808">Transferase</keyword>
<dbReference type="InterPro" id="IPR008271">
    <property type="entry name" value="Ser/Thr_kinase_AS"/>
</dbReference>
<dbReference type="Gene3D" id="1.10.510.10">
    <property type="entry name" value="Transferase(Phosphotransferase) domain 1"/>
    <property type="match status" value="1"/>
</dbReference>
<reference evidence="6" key="1">
    <citation type="submission" date="2023-03" db="EMBL/GenBank/DDBJ databases">
        <title>Massive genome expansion in bonnet fungi (Mycena s.s.) driven by repeated elements and novel gene families across ecological guilds.</title>
        <authorList>
            <consortium name="Lawrence Berkeley National Laboratory"/>
            <person name="Harder C.B."/>
            <person name="Miyauchi S."/>
            <person name="Viragh M."/>
            <person name="Kuo A."/>
            <person name="Thoen E."/>
            <person name="Andreopoulos B."/>
            <person name="Lu D."/>
            <person name="Skrede I."/>
            <person name="Drula E."/>
            <person name="Henrissat B."/>
            <person name="Morin E."/>
            <person name="Kohler A."/>
            <person name="Barry K."/>
            <person name="LaButti K."/>
            <person name="Morin E."/>
            <person name="Salamov A."/>
            <person name="Lipzen A."/>
            <person name="Mereny Z."/>
            <person name="Hegedus B."/>
            <person name="Baldrian P."/>
            <person name="Stursova M."/>
            <person name="Weitz H."/>
            <person name="Taylor A."/>
            <person name="Grigoriev I.V."/>
            <person name="Nagy L.G."/>
            <person name="Martin F."/>
            <person name="Kauserud H."/>
        </authorList>
    </citation>
    <scope>NUCLEOTIDE SEQUENCE</scope>
    <source>
        <strain evidence="6">9144</strain>
    </source>
</reference>
<evidence type="ECO:0000313" key="7">
    <source>
        <dbReference type="Proteomes" id="UP001219525"/>
    </source>
</evidence>
<dbReference type="SMART" id="SM00220">
    <property type="entry name" value="S_TKc"/>
    <property type="match status" value="1"/>
</dbReference>
<dbReference type="GO" id="GO:0004674">
    <property type="term" value="F:protein serine/threonine kinase activity"/>
    <property type="evidence" value="ECO:0007669"/>
    <property type="project" value="TreeGrafter"/>
</dbReference>
<dbReference type="InterPro" id="IPR051681">
    <property type="entry name" value="Ser/Thr_Kinases-Pseudokinases"/>
</dbReference>
<dbReference type="CDD" id="cd21037">
    <property type="entry name" value="MLKL_NTD"/>
    <property type="match status" value="1"/>
</dbReference>
<feature type="domain" description="Protein kinase" evidence="5">
    <location>
        <begin position="211"/>
        <end position="517"/>
    </location>
</feature>
<dbReference type="Pfam" id="PF07714">
    <property type="entry name" value="PK_Tyr_Ser-Thr"/>
    <property type="match status" value="1"/>
</dbReference>
<dbReference type="PANTHER" id="PTHR44329">
    <property type="entry name" value="SERINE/THREONINE-PROTEIN KINASE TNNI3K-RELATED"/>
    <property type="match status" value="1"/>
</dbReference>
<keyword evidence="4" id="KW-0067">ATP-binding</keyword>
<evidence type="ECO:0000256" key="2">
    <source>
        <dbReference type="ARBA" id="ARBA00022741"/>
    </source>
</evidence>